<evidence type="ECO:0000313" key="3">
    <source>
        <dbReference type="Proteomes" id="UP000248039"/>
    </source>
</evidence>
<organism evidence="2 3">
    <name type="scientific">Streptomyces tateyamensis</name>
    <dbReference type="NCBI Taxonomy" id="565073"/>
    <lineage>
        <taxon>Bacteria</taxon>
        <taxon>Bacillati</taxon>
        <taxon>Actinomycetota</taxon>
        <taxon>Actinomycetes</taxon>
        <taxon>Kitasatosporales</taxon>
        <taxon>Streptomycetaceae</taxon>
        <taxon>Streptomyces</taxon>
    </lineage>
</organism>
<proteinExistence type="predicted"/>
<reference evidence="2 3" key="1">
    <citation type="submission" date="2018-03" db="EMBL/GenBank/DDBJ databases">
        <title>Bioinformatic expansion and discovery of thiopeptide antibiotics.</title>
        <authorList>
            <person name="Schwalen C.J."/>
            <person name="Hudson G.A."/>
            <person name="Mitchell D.A."/>
        </authorList>
    </citation>
    <scope>NUCLEOTIDE SEQUENCE [LARGE SCALE GENOMIC DNA]</scope>
    <source>
        <strain evidence="2 3">ATCC 21389</strain>
    </source>
</reference>
<name>A0A2V4N3R5_9ACTN</name>
<feature type="region of interest" description="Disordered" evidence="1">
    <location>
        <begin position="151"/>
        <end position="179"/>
    </location>
</feature>
<protein>
    <submittedName>
        <fullName evidence="2">Uncharacterized protein</fullName>
    </submittedName>
</protein>
<feature type="compositionally biased region" description="Low complexity" evidence="1">
    <location>
        <begin position="155"/>
        <end position="164"/>
    </location>
</feature>
<dbReference type="AlphaFoldDB" id="A0A2V4N3R5"/>
<dbReference type="OrthoDB" id="7502542at2"/>
<comment type="caution">
    <text evidence="2">The sequence shown here is derived from an EMBL/GenBank/DDBJ whole genome shotgun (WGS) entry which is preliminary data.</text>
</comment>
<dbReference type="RefSeq" id="WP_110671039.1">
    <property type="nucleotide sequence ID" value="NZ_PYBW01000065.1"/>
</dbReference>
<dbReference type="EMBL" id="PYBW01000065">
    <property type="protein sequence ID" value="PYC77412.1"/>
    <property type="molecule type" value="Genomic_DNA"/>
</dbReference>
<sequence length="179" mass="19482">MSLSIILVIVVLAVAAGSVALSPGLTHRQFPWRIALVRHPMGPELSPLSPRRREESVLLLTAVQELFVEDPARALGHAAALVEATMDEMGYPSKGRPQALAAYHRAQVQGYREARRVLARSKSQQVPTEELRTALVAVRDLYLELVRFGTEDGGPSSAASAPASVRRRPAHAIPRQAVR</sequence>
<gene>
    <name evidence="2" type="ORF">C7C46_18880</name>
</gene>
<evidence type="ECO:0000313" key="2">
    <source>
        <dbReference type="EMBL" id="PYC77412.1"/>
    </source>
</evidence>
<dbReference type="Proteomes" id="UP000248039">
    <property type="component" value="Unassembled WGS sequence"/>
</dbReference>
<keyword evidence="3" id="KW-1185">Reference proteome</keyword>
<accession>A0A2V4N3R5</accession>
<evidence type="ECO:0000256" key="1">
    <source>
        <dbReference type="SAM" id="MobiDB-lite"/>
    </source>
</evidence>